<evidence type="ECO:0000313" key="2">
    <source>
        <dbReference type="EMBL" id="MVQ48975.1"/>
    </source>
</evidence>
<dbReference type="Proteomes" id="UP000473525">
    <property type="component" value="Unassembled WGS sequence"/>
</dbReference>
<dbReference type="SUPFAM" id="SSF56655">
    <property type="entry name" value="Carbohydrate phosphatase"/>
    <property type="match status" value="1"/>
</dbReference>
<dbReference type="PANTHER" id="PTHR20854:SF4">
    <property type="entry name" value="INOSITOL-1-MONOPHOSPHATASE-RELATED"/>
    <property type="match status" value="1"/>
</dbReference>
<evidence type="ECO:0000313" key="3">
    <source>
        <dbReference type="Proteomes" id="UP000473525"/>
    </source>
</evidence>
<feature type="binding site" evidence="1">
    <location>
        <position position="84"/>
    </location>
    <ligand>
        <name>Mg(2+)</name>
        <dbReference type="ChEBI" id="CHEBI:18420"/>
        <label>1</label>
        <note>catalytic</note>
    </ligand>
</feature>
<dbReference type="GO" id="GO:0006020">
    <property type="term" value="P:inositol metabolic process"/>
    <property type="evidence" value="ECO:0007669"/>
    <property type="project" value="TreeGrafter"/>
</dbReference>
<dbReference type="Gene3D" id="3.30.540.10">
    <property type="entry name" value="Fructose-1,6-Bisphosphatase, subunit A, domain 1"/>
    <property type="match status" value="1"/>
</dbReference>
<feature type="binding site" evidence="1">
    <location>
        <position position="82"/>
    </location>
    <ligand>
        <name>Mg(2+)</name>
        <dbReference type="ChEBI" id="CHEBI:18420"/>
        <label>1</label>
        <note>catalytic</note>
    </ligand>
</feature>
<comment type="cofactor">
    <cofactor evidence="1">
        <name>Mg(2+)</name>
        <dbReference type="ChEBI" id="CHEBI:18420"/>
    </cofactor>
</comment>
<keyword evidence="1" id="KW-0479">Metal-binding</keyword>
<keyword evidence="3" id="KW-1185">Reference proteome</keyword>
<feature type="binding site" evidence="1">
    <location>
        <position position="66"/>
    </location>
    <ligand>
        <name>Mg(2+)</name>
        <dbReference type="ChEBI" id="CHEBI:18420"/>
        <label>1</label>
        <note>catalytic</note>
    </ligand>
</feature>
<dbReference type="RefSeq" id="WP_181645031.1">
    <property type="nucleotide sequence ID" value="NZ_WSEK01000004.1"/>
</dbReference>
<name>A0A6L6XTJ9_9ACTN</name>
<dbReference type="AlphaFoldDB" id="A0A6L6XTJ9"/>
<organism evidence="2 3">
    <name type="scientific">Nocardioides agri</name>
    <dbReference type="NCBI Taxonomy" id="2682843"/>
    <lineage>
        <taxon>Bacteria</taxon>
        <taxon>Bacillati</taxon>
        <taxon>Actinomycetota</taxon>
        <taxon>Actinomycetes</taxon>
        <taxon>Propionibacteriales</taxon>
        <taxon>Nocardioidaceae</taxon>
        <taxon>Nocardioides</taxon>
    </lineage>
</organism>
<protein>
    <submittedName>
        <fullName evidence="2">Phosphatase</fullName>
    </submittedName>
</protein>
<dbReference type="Pfam" id="PF00459">
    <property type="entry name" value="Inositol_P"/>
    <property type="match status" value="1"/>
</dbReference>
<gene>
    <name evidence="2" type="ORF">GON03_07255</name>
</gene>
<proteinExistence type="predicted"/>
<dbReference type="EMBL" id="WSEK01000004">
    <property type="protein sequence ID" value="MVQ48975.1"/>
    <property type="molecule type" value="Genomic_DNA"/>
</dbReference>
<sequence>MTNPETEIALAAATAGADVVRAAYGGAVTRHAKGGLDFATDTDVAAERAILGVIATARPDDARVGEESGASEGTTGRTWLVDPLCGTLNFAAETPLVAANVALRDGAATLAAASADPVTGELFWADASGAFCRRGGTDAPLRPSASSRLVDVNCDGPLDRPFVGGQLVADPAFRAAFGPRVVSSTIAVAWVAAGRRAGYVTDGRLADSVHFAAGTGICEAAGCVVTDLAGAPWRTGRGLIAAADAETHAQLLELVRPHLAASPG</sequence>
<dbReference type="GO" id="GO:0046872">
    <property type="term" value="F:metal ion binding"/>
    <property type="evidence" value="ECO:0007669"/>
    <property type="project" value="UniProtKB-KW"/>
</dbReference>
<evidence type="ECO:0000256" key="1">
    <source>
        <dbReference type="PIRSR" id="PIRSR600760-2"/>
    </source>
</evidence>
<dbReference type="GO" id="GO:0007165">
    <property type="term" value="P:signal transduction"/>
    <property type="evidence" value="ECO:0007669"/>
    <property type="project" value="TreeGrafter"/>
</dbReference>
<dbReference type="Gene3D" id="3.40.190.80">
    <property type="match status" value="1"/>
</dbReference>
<dbReference type="GO" id="GO:0008934">
    <property type="term" value="F:inositol monophosphate 1-phosphatase activity"/>
    <property type="evidence" value="ECO:0007669"/>
    <property type="project" value="TreeGrafter"/>
</dbReference>
<dbReference type="InterPro" id="IPR000760">
    <property type="entry name" value="Inositol_monophosphatase-like"/>
</dbReference>
<reference evidence="2 3" key="1">
    <citation type="submission" date="2019-12" db="EMBL/GenBank/DDBJ databases">
        <authorList>
            <person name="Huq M.A."/>
        </authorList>
    </citation>
    <scope>NUCLEOTIDE SEQUENCE [LARGE SCALE GENOMIC DNA]</scope>
    <source>
        <strain evidence="2 3">MAH-18</strain>
    </source>
</reference>
<accession>A0A6L6XTJ9</accession>
<keyword evidence="1" id="KW-0460">Magnesium</keyword>
<dbReference type="CDD" id="cd01637">
    <property type="entry name" value="IMPase_like"/>
    <property type="match status" value="1"/>
</dbReference>
<comment type="caution">
    <text evidence="2">The sequence shown here is derived from an EMBL/GenBank/DDBJ whole genome shotgun (WGS) entry which is preliminary data.</text>
</comment>
<dbReference type="PRINTS" id="PR00377">
    <property type="entry name" value="IMPHPHTASES"/>
</dbReference>
<dbReference type="PANTHER" id="PTHR20854">
    <property type="entry name" value="INOSITOL MONOPHOSPHATASE"/>
    <property type="match status" value="1"/>
</dbReference>